<feature type="binding site" evidence="10">
    <location>
        <position position="35"/>
    </location>
    <ligand>
        <name>Mn(2+)</name>
        <dbReference type="ChEBI" id="CHEBI:29035"/>
    </ligand>
</feature>
<dbReference type="PROSITE" id="PS51462">
    <property type="entry name" value="NUDIX"/>
    <property type="match status" value="1"/>
</dbReference>
<dbReference type="GO" id="GO:0005737">
    <property type="term" value="C:cytoplasm"/>
    <property type="evidence" value="ECO:0007669"/>
    <property type="project" value="UniProtKB-SubCell"/>
</dbReference>
<dbReference type="PANTHER" id="PTHR10885">
    <property type="entry name" value="ISOPENTENYL-DIPHOSPHATE DELTA-ISOMERASE"/>
    <property type="match status" value="1"/>
</dbReference>
<dbReference type="EMBL" id="CP058905">
    <property type="protein sequence ID" value="QLK00869.1"/>
    <property type="molecule type" value="Genomic_DNA"/>
</dbReference>
<dbReference type="Pfam" id="PF00293">
    <property type="entry name" value="NUDIX"/>
    <property type="match status" value="1"/>
</dbReference>
<comment type="cofactor">
    <cofactor evidence="10">
        <name>Mn(2+)</name>
        <dbReference type="ChEBI" id="CHEBI:29035"/>
    </cofactor>
    <text evidence="10">Binds 1 Mn(2+) ion per subunit.</text>
</comment>
<dbReference type="GO" id="GO:0046872">
    <property type="term" value="F:metal ion binding"/>
    <property type="evidence" value="ECO:0007669"/>
    <property type="project" value="UniProtKB-KW"/>
</dbReference>
<dbReference type="AlphaFoldDB" id="A0A7D6GNV4"/>
<dbReference type="InterPro" id="IPR015797">
    <property type="entry name" value="NUDIX_hydrolase-like_dom_sf"/>
</dbReference>
<feature type="binding site" evidence="10">
    <location>
        <position position="119"/>
    </location>
    <ligand>
        <name>Mn(2+)</name>
        <dbReference type="ChEBI" id="CHEBI:29035"/>
    </ligand>
</feature>
<evidence type="ECO:0000256" key="7">
    <source>
        <dbReference type="ARBA" id="ARBA00023211"/>
    </source>
</evidence>
<evidence type="ECO:0000256" key="9">
    <source>
        <dbReference type="ARBA" id="ARBA00023235"/>
    </source>
</evidence>
<evidence type="ECO:0000313" key="12">
    <source>
        <dbReference type="EMBL" id="QLK00869.1"/>
    </source>
</evidence>
<evidence type="ECO:0000256" key="8">
    <source>
        <dbReference type="ARBA" id="ARBA00023229"/>
    </source>
</evidence>
<accession>A0A7D6GNV4</accession>
<dbReference type="InterPro" id="IPR011876">
    <property type="entry name" value="IsopentenylPP_isomerase_typ1"/>
</dbReference>
<sequence length="181" mass="19755">MTDREQHLVELVDQAGTAVGSCTVARAHRVPGLAHRAFSILLVDPAGRLLLQRRAATKTRFAGLWANACCGHPAPGDDLMFAATRRLREELGVSGTPLTEIGVHRYRADDPGTGRVEHEHDHVLVGSLAADQHLQPDPSEIAEIRWMPPKELAADVASFPDRYTPWLPGLLAIWQATRPVG</sequence>
<comment type="similarity">
    <text evidence="2 10">Belongs to the IPP isomerase type 1 family.</text>
</comment>
<keyword evidence="4 10" id="KW-0963">Cytoplasm</keyword>
<evidence type="ECO:0000256" key="6">
    <source>
        <dbReference type="ARBA" id="ARBA00022842"/>
    </source>
</evidence>
<feature type="binding site" evidence="10">
    <location>
        <position position="28"/>
    </location>
    <ligand>
        <name>Mn(2+)</name>
        <dbReference type="ChEBI" id="CHEBI:29035"/>
    </ligand>
</feature>
<evidence type="ECO:0000256" key="3">
    <source>
        <dbReference type="ARBA" id="ARBA00012057"/>
    </source>
</evidence>
<dbReference type="HAMAP" id="MF_00202">
    <property type="entry name" value="Idi"/>
    <property type="match status" value="1"/>
</dbReference>
<protein>
    <recommendedName>
        <fullName evidence="3 10">Isopentenyl-diphosphate Delta-isomerase</fullName>
        <shortName evidence="10">IPP isomerase</shortName>
        <ecNumber evidence="3 10">5.3.3.2</ecNumber>
    </recommendedName>
    <alternativeName>
        <fullName evidence="10">IPP:DMAPP isomerase</fullName>
    </alternativeName>
    <alternativeName>
        <fullName evidence="10">Isopentenyl pyrophosphate isomerase</fullName>
    </alternativeName>
</protein>
<keyword evidence="8 10" id="KW-0414">Isoprene biosynthesis</keyword>
<gene>
    <name evidence="10 12" type="primary">idi</name>
    <name evidence="12" type="ORF">HZU44_13290</name>
</gene>
<dbReference type="GO" id="GO:0009240">
    <property type="term" value="P:isopentenyl diphosphate biosynthetic process"/>
    <property type="evidence" value="ECO:0007669"/>
    <property type="project" value="TreeGrafter"/>
</dbReference>
<evidence type="ECO:0000256" key="2">
    <source>
        <dbReference type="ARBA" id="ARBA00007579"/>
    </source>
</evidence>
<dbReference type="Gene3D" id="3.90.79.10">
    <property type="entry name" value="Nucleoside Triphosphate Pyrophosphohydrolase"/>
    <property type="match status" value="1"/>
</dbReference>
<comment type="catalytic activity">
    <reaction evidence="10">
        <text>isopentenyl diphosphate = dimethylallyl diphosphate</text>
        <dbReference type="Rhea" id="RHEA:23284"/>
        <dbReference type="ChEBI" id="CHEBI:57623"/>
        <dbReference type="ChEBI" id="CHEBI:128769"/>
        <dbReference type="EC" id="5.3.3.2"/>
    </reaction>
</comment>
<dbReference type="GO" id="GO:0050992">
    <property type="term" value="P:dimethylallyl diphosphate biosynthetic process"/>
    <property type="evidence" value="ECO:0007669"/>
    <property type="project" value="UniProtKB-UniRule"/>
</dbReference>
<dbReference type="UniPathway" id="UPA00059">
    <property type="reaction ID" value="UER00104"/>
</dbReference>
<feature type="binding site" evidence="10">
    <location>
        <position position="90"/>
    </location>
    <ligand>
        <name>Mg(2+)</name>
        <dbReference type="ChEBI" id="CHEBI:18420"/>
    </ligand>
</feature>
<name>A0A7D6GNV4_9ACTN</name>
<dbReference type="EC" id="5.3.3.2" evidence="3 10"/>
<evidence type="ECO:0000256" key="1">
    <source>
        <dbReference type="ARBA" id="ARBA00004826"/>
    </source>
</evidence>
<feature type="domain" description="Nudix hydrolase" evidence="11">
    <location>
        <begin position="33"/>
        <end position="169"/>
    </location>
</feature>
<comment type="cofactor">
    <cofactor evidence="10">
        <name>Mg(2+)</name>
        <dbReference type="ChEBI" id="CHEBI:18420"/>
    </cofactor>
    <text evidence="10">Binds 1 Mg(2+) ion per subunit. The magnesium ion binds only when substrate is bound.</text>
</comment>
<reference evidence="12" key="1">
    <citation type="submission" date="2020-08" db="EMBL/GenBank/DDBJ databases">
        <title>A bifunctional nitrone conjugated secondary metabolite targeting the ribosome.</title>
        <authorList>
            <person name="Limbrick E.M."/>
            <person name="Graf M."/>
            <person name="Derewacz D.K."/>
            <person name="Nguyen F."/>
            <person name="Spraggins J.M."/>
            <person name="Wieland M."/>
            <person name="Ynigez-Gutierrez A.E."/>
            <person name="Reisman B.J."/>
            <person name="Zinshteyn B."/>
            <person name="McCulloch K."/>
            <person name="Iverson T.M."/>
            <person name="Green R."/>
            <person name="Wilson D.N."/>
            <person name="Bachmann B.O."/>
        </authorList>
    </citation>
    <scope>NUCLEOTIDE SEQUENCE</scope>
    <source>
        <strain evidence="12">Africana</strain>
    </source>
</reference>
<keyword evidence="7 10" id="KW-0464">Manganese</keyword>
<proteinExistence type="inferred from homology"/>
<dbReference type="InterPro" id="IPR056375">
    <property type="entry name" value="Idi_bact"/>
</dbReference>
<comment type="pathway">
    <text evidence="1 10">Isoprenoid biosynthesis; dimethylallyl diphosphate biosynthesis; dimethylallyl diphosphate from isopentenyl diphosphate: step 1/1.</text>
</comment>
<feature type="active site" evidence="10">
    <location>
        <position position="70"/>
    </location>
</feature>
<dbReference type="GO" id="GO:0004452">
    <property type="term" value="F:isopentenyl-diphosphate delta-isomerase activity"/>
    <property type="evidence" value="ECO:0007669"/>
    <property type="project" value="UniProtKB-UniRule"/>
</dbReference>
<dbReference type="NCBIfam" id="TIGR02150">
    <property type="entry name" value="IPP_isom_1"/>
    <property type="match status" value="1"/>
</dbReference>
<evidence type="ECO:0000256" key="4">
    <source>
        <dbReference type="ARBA" id="ARBA00022490"/>
    </source>
</evidence>
<comment type="subcellular location">
    <subcellularLocation>
        <location evidence="10">Cytoplasm</location>
    </subcellularLocation>
</comment>
<keyword evidence="5 10" id="KW-0479">Metal-binding</keyword>
<feature type="binding site" evidence="10">
    <location>
        <position position="72"/>
    </location>
    <ligand>
        <name>Mn(2+)</name>
        <dbReference type="ChEBI" id="CHEBI:29035"/>
    </ligand>
</feature>
<keyword evidence="9 10" id="KW-0413">Isomerase</keyword>
<dbReference type="NCBIfam" id="NF002995">
    <property type="entry name" value="PRK03759.1"/>
    <property type="match status" value="1"/>
</dbReference>
<evidence type="ECO:0000259" key="11">
    <source>
        <dbReference type="PROSITE" id="PS51462"/>
    </source>
</evidence>
<feature type="active site" evidence="10">
    <location>
        <position position="119"/>
    </location>
</feature>
<keyword evidence="6 10" id="KW-0460">Magnesium</keyword>
<evidence type="ECO:0000256" key="5">
    <source>
        <dbReference type="ARBA" id="ARBA00022723"/>
    </source>
</evidence>
<dbReference type="PANTHER" id="PTHR10885:SF0">
    <property type="entry name" value="ISOPENTENYL-DIPHOSPHATE DELTA-ISOMERASE"/>
    <property type="match status" value="1"/>
</dbReference>
<feature type="binding site" evidence="10">
    <location>
        <position position="117"/>
    </location>
    <ligand>
        <name>Mn(2+)</name>
        <dbReference type="ChEBI" id="CHEBI:29035"/>
    </ligand>
</feature>
<dbReference type="SUPFAM" id="SSF55811">
    <property type="entry name" value="Nudix"/>
    <property type="match status" value="1"/>
</dbReference>
<dbReference type="PIRSF" id="PIRSF018427">
    <property type="entry name" value="Isopntndiph_ism"/>
    <property type="match status" value="1"/>
</dbReference>
<dbReference type="CDD" id="cd02885">
    <property type="entry name" value="NUDIX_IPP_Isomerase"/>
    <property type="match status" value="1"/>
</dbReference>
<organism evidence="12">
    <name type="scientific">Micromonospora carbonacea</name>
    <dbReference type="NCBI Taxonomy" id="47853"/>
    <lineage>
        <taxon>Bacteria</taxon>
        <taxon>Bacillati</taxon>
        <taxon>Actinomycetota</taxon>
        <taxon>Actinomycetes</taxon>
        <taxon>Micromonosporales</taxon>
        <taxon>Micromonosporaceae</taxon>
        <taxon>Micromonospora</taxon>
    </lineage>
</organism>
<dbReference type="InterPro" id="IPR000086">
    <property type="entry name" value="NUDIX_hydrolase_dom"/>
</dbReference>
<evidence type="ECO:0000256" key="10">
    <source>
        <dbReference type="HAMAP-Rule" id="MF_00202"/>
    </source>
</evidence>
<comment type="function">
    <text evidence="10">Catalyzes the 1,3-allylic rearrangement of the homoallylic substrate isopentenyl (IPP) to its highly electrophilic allylic isomer, dimethylallyl diphosphate (DMAPP).</text>
</comment>